<protein>
    <submittedName>
        <fullName evidence="1">Uncharacterized protein</fullName>
    </submittedName>
</protein>
<gene>
    <name evidence="1" type="ORF">CA85_19050</name>
</gene>
<evidence type="ECO:0000313" key="1">
    <source>
        <dbReference type="EMBL" id="TWT67059.1"/>
    </source>
</evidence>
<dbReference type="Proteomes" id="UP000318053">
    <property type="component" value="Unassembled WGS sequence"/>
</dbReference>
<evidence type="ECO:0000313" key="2">
    <source>
        <dbReference type="Proteomes" id="UP000318053"/>
    </source>
</evidence>
<comment type="caution">
    <text evidence="1">The sequence shown here is derived from an EMBL/GenBank/DDBJ whole genome shotgun (WGS) entry which is preliminary data.</text>
</comment>
<dbReference type="EMBL" id="SJPK01000004">
    <property type="protein sequence ID" value="TWT67059.1"/>
    <property type="molecule type" value="Genomic_DNA"/>
</dbReference>
<dbReference type="RefSeq" id="WP_186774829.1">
    <property type="nucleotide sequence ID" value="NZ_SJPK01000004.1"/>
</dbReference>
<organism evidence="1 2">
    <name type="scientific">Allorhodopirellula solitaria</name>
    <dbReference type="NCBI Taxonomy" id="2527987"/>
    <lineage>
        <taxon>Bacteria</taxon>
        <taxon>Pseudomonadati</taxon>
        <taxon>Planctomycetota</taxon>
        <taxon>Planctomycetia</taxon>
        <taxon>Pirellulales</taxon>
        <taxon>Pirellulaceae</taxon>
        <taxon>Allorhodopirellula</taxon>
    </lineage>
</organism>
<accession>A0A5C5XX01</accession>
<proteinExistence type="predicted"/>
<sequence length="53" mass="5594">MKTASGCRIGRACWAGRDTGATLMPSSPDGYGEPLSTVGQFSRGQGVFEMRVI</sequence>
<name>A0A5C5XX01_9BACT</name>
<dbReference type="AlphaFoldDB" id="A0A5C5XX01"/>
<reference evidence="1 2" key="1">
    <citation type="submission" date="2019-02" db="EMBL/GenBank/DDBJ databases">
        <title>Deep-cultivation of Planctomycetes and their phenomic and genomic characterization uncovers novel biology.</title>
        <authorList>
            <person name="Wiegand S."/>
            <person name="Jogler M."/>
            <person name="Boedeker C."/>
            <person name="Pinto D."/>
            <person name="Vollmers J."/>
            <person name="Rivas-Marin E."/>
            <person name="Kohn T."/>
            <person name="Peeters S.H."/>
            <person name="Heuer A."/>
            <person name="Rast P."/>
            <person name="Oberbeckmann S."/>
            <person name="Bunk B."/>
            <person name="Jeske O."/>
            <person name="Meyerdierks A."/>
            <person name="Storesund J.E."/>
            <person name="Kallscheuer N."/>
            <person name="Luecker S."/>
            <person name="Lage O.M."/>
            <person name="Pohl T."/>
            <person name="Merkel B.J."/>
            <person name="Hornburger P."/>
            <person name="Mueller R.-W."/>
            <person name="Bruemmer F."/>
            <person name="Labrenz M."/>
            <person name="Spormann A.M."/>
            <person name="Op Den Camp H."/>
            <person name="Overmann J."/>
            <person name="Amann R."/>
            <person name="Jetten M.S.M."/>
            <person name="Mascher T."/>
            <person name="Medema M.H."/>
            <person name="Devos D.P."/>
            <person name="Kaster A.-K."/>
            <person name="Ovreas L."/>
            <person name="Rohde M."/>
            <person name="Galperin M.Y."/>
            <person name="Jogler C."/>
        </authorList>
    </citation>
    <scope>NUCLEOTIDE SEQUENCE [LARGE SCALE GENOMIC DNA]</scope>
    <source>
        <strain evidence="1 2">CA85</strain>
    </source>
</reference>
<keyword evidence="2" id="KW-1185">Reference proteome</keyword>